<dbReference type="EMBL" id="HBGV01009924">
    <property type="protein sequence ID" value="CAD9493490.1"/>
    <property type="molecule type" value="Transcribed_RNA"/>
</dbReference>
<protein>
    <submittedName>
        <fullName evidence="2">Uncharacterized protein</fullName>
    </submittedName>
</protein>
<organism evidence="2">
    <name type="scientific">Helicotheca tamesis</name>
    <dbReference type="NCBI Taxonomy" id="374047"/>
    <lineage>
        <taxon>Eukaryota</taxon>
        <taxon>Sar</taxon>
        <taxon>Stramenopiles</taxon>
        <taxon>Ochrophyta</taxon>
        <taxon>Bacillariophyta</taxon>
        <taxon>Mediophyceae</taxon>
        <taxon>Lithodesmiophycidae</taxon>
        <taxon>Lithodesmiales</taxon>
        <taxon>Lithodesmiaceae</taxon>
        <taxon>Helicotheca</taxon>
    </lineage>
</organism>
<feature type="region of interest" description="Disordered" evidence="1">
    <location>
        <begin position="276"/>
        <end position="297"/>
    </location>
</feature>
<dbReference type="AlphaFoldDB" id="A0A7S2MNQ0"/>
<gene>
    <name evidence="2" type="ORF">HTAM1171_LOCUS6154</name>
</gene>
<proteinExistence type="predicted"/>
<evidence type="ECO:0000256" key="1">
    <source>
        <dbReference type="SAM" id="MobiDB-lite"/>
    </source>
</evidence>
<sequence>MCDATVSLDDFLHFDLCGKYVLSFLTAKDALSYATTSKTNKAASCLGILDPISLPPEQTSPGSMKDSTVHWDMRSNYHHGDRPVLYREIHIPMVNRTHSVQLSCTWKDQGWGYRKGRLYVLCAENCLEGTPKVFCAKDIVCHTTNDAEHDWRPLRLEFQPEEGKRYFIWFKVGGGGGHELFVKDLKQQDLIYDNFGGYLVRQHRSLLSKGALDENPLVSLLLKSIAKYAQQSFAEDGTSMDESIFGTLESLGLSPSNKDAMDALLLLASSMHSAMSKKPHQGSFDNHEYAGSDDSDY</sequence>
<accession>A0A7S2MNQ0</accession>
<reference evidence="2" key="1">
    <citation type="submission" date="2021-01" db="EMBL/GenBank/DDBJ databases">
        <authorList>
            <person name="Corre E."/>
            <person name="Pelletier E."/>
            <person name="Niang G."/>
            <person name="Scheremetjew M."/>
            <person name="Finn R."/>
            <person name="Kale V."/>
            <person name="Holt S."/>
            <person name="Cochrane G."/>
            <person name="Meng A."/>
            <person name="Brown T."/>
            <person name="Cohen L."/>
        </authorList>
    </citation>
    <scope>NUCLEOTIDE SEQUENCE</scope>
    <source>
        <strain evidence="2">CCMP826</strain>
    </source>
</reference>
<evidence type="ECO:0000313" key="2">
    <source>
        <dbReference type="EMBL" id="CAD9493490.1"/>
    </source>
</evidence>
<name>A0A7S2MNQ0_9STRA</name>